<proteinExistence type="predicted"/>
<accession>A0AAE1TYM7</accession>
<keyword evidence="2" id="KW-1185">Reference proteome</keyword>
<dbReference type="Proteomes" id="UP001292094">
    <property type="component" value="Unassembled WGS sequence"/>
</dbReference>
<organism evidence="1 2">
    <name type="scientific">Petrolisthes manimaculis</name>
    <dbReference type="NCBI Taxonomy" id="1843537"/>
    <lineage>
        <taxon>Eukaryota</taxon>
        <taxon>Metazoa</taxon>
        <taxon>Ecdysozoa</taxon>
        <taxon>Arthropoda</taxon>
        <taxon>Crustacea</taxon>
        <taxon>Multicrustacea</taxon>
        <taxon>Malacostraca</taxon>
        <taxon>Eumalacostraca</taxon>
        <taxon>Eucarida</taxon>
        <taxon>Decapoda</taxon>
        <taxon>Pleocyemata</taxon>
        <taxon>Anomura</taxon>
        <taxon>Galatheoidea</taxon>
        <taxon>Porcellanidae</taxon>
        <taxon>Petrolisthes</taxon>
    </lineage>
</organism>
<gene>
    <name evidence="1" type="ORF">Pmani_027834</name>
</gene>
<dbReference type="AlphaFoldDB" id="A0AAE1TYM7"/>
<evidence type="ECO:0000313" key="1">
    <source>
        <dbReference type="EMBL" id="KAK4299929.1"/>
    </source>
</evidence>
<sequence>MEVGTYESMLSPGFVEKATHALTTLSYNLVLPEDALPQTSPDLMVLDKKLRGTNYKNVIIDKFLNDLVIWALEKTQEGVTATILTAISGYMITSCEMGGIESFNQILTIVLRHRHEENKFIYFLIEYITFQANNSCDDIVITFFIFLSIFSPTHIEGCLRKS</sequence>
<dbReference type="EMBL" id="JAWZYT010003151">
    <property type="protein sequence ID" value="KAK4299929.1"/>
    <property type="molecule type" value="Genomic_DNA"/>
</dbReference>
<comment type="caution">
    <text evidence="1">The sequence shown here is derived from an EMBL/GenBank/DDBJ whole genome shotgun (WGS) entry which is preliminary data.</text>
</comment>
<evidence type="ECO:0000313" key="2">
    <source>
        <dbReference type="Proteomes" id="UP001292094"/>
    </source>
</evidence>
<reference evidence="1" key="1">
    <citation type="submission" date="2023-11" db="EMBL/GenBank/DDBJ databases">
        <title>Genome assemblies of two species of porcelain crab, Petrolisthes cinctipes and Petrolisthes manimaculis (Anomura: Porcellanidae).</title>
        <authorList>
            <person name="Angst P."/>
        </authorList>
    </citation>
    <scope>NUCLEOTIDE SEQUENCE</scope>
    <source>
        <strain evidence="1">PB745_02</strain>
        <tissue evidence="1">Gill</tissue>
    </source>
</reference>
<name>A0AAE1TYM7_9EUCA</name>
<protein>
    <submittedName>
        <fullName evidence="1">Uncharacterized protein</fullName>
    </submittedName>
</protein>